<dbReference type="AlphaFoldDB" id="A0A6N7QS06"/>
<evidence type="ECO:0000259" key="3">
    <source>
        <dbReference type="Pfam" id="PF07969"/>
    </source>
</evidence>
<dbReference type="Gene3D" id="3.20.20.140">
    <property type="entry name" value="Metal-dependent hydrolases"/>
    <property type="match status" value="1"/>
</dbReference>
<dbReference type="InterPro" id="IPR011059">
    <property type="entry name" value="Metal-dep_hydrolase_composite"/>
</dbReference>
<proteinExistence type="predicted"/>
<dbReference type="FunFam" id="3.20.20.140:FF:000019">
    <property type="entry name" value="Cytosine deaminase"/>
    <property type="match status" value="1"/>
</dbReference>
<evidence type="ECO:0000256" key="1">
    <source>
        <dbReference type="ARBA" id="ARBA00022723"/>
    </source>
</evidence>
<dbReference type="InterPro" id="IPR052349">
    <property type="entry name" value="Metallo-hydrolase_Enzymes"/>
</dbReference>
<dbReference type="Gene3D" id="2.30.40.10">
    <property type="entry name" value="Urease, subunit C, domain 1"/>
    <property type="match status" value="1"/>
</dbReference>
<evidence type="ECO:0000256" key="2">
    <source>
        <dbReference type="ARBA" id="ARBA00022801"/>
    </source>
</evidence>
<keyword evidence="5" id="KW-1185">Reference proteome</keyword>
<accession>A0A6N7QS06</accession>
<dbReference type="GO" id="GO:0046872">
    <property type="term" value="F:metal ion binding"/>
    <property type="evidence" value="ECO:0007669"/>
    <property type="project" value="UniProtKB-KW"/>
</dbReference>
<dbReference type="RefSeq" id="WP_153833689.1">
    <property type="nucleotide sequence ID" value="NZ_JBHUMW010000007.1"/>
</dbReference>
<dbReference type="GO" id="GO:0019239">
    <property type="term" value="F:deaminase activity"/>
    <property type="evidence" value="ECO:0007669"/>
    <property type="project" value="UniProtKB-ARBA"/>
</dbReference>
<reference evidence="4 5" key="1">
    <citation type="submission" date="2019-10" db="EMBL/GenBank/DDBJ databases">
        <title>Gracilibacillus salitolerans sp. nov., a moderate halophile isolated from a saline soil in northwest China.</title>
        <authorList>
            <person name="Gan L."/>
        </authorList>
    </citation>
    <scope>NUCLEOTIDE SEQUENCE [LARGE SCALE GENOMIC DNA]</scope>
    <source>
        <strain evidence="4 5">TP2-8</strain>
    </source>
</reference>
<name>A0A6N7QS06_9BACI</name>
<dbReference type="PANTHER" id="PTHR32027:SF0">
    <property type="entry name" value="CYTOSINE DEAMINASE"/>
    <property type="match status" value="1"/>
</dbReference>
<keyword evidence="2 4" id="KW-0378">Hydrolase</keyword>
<organism evidence="4 5">
    <name type="scientific">Gracilibacillus thailandensis</name>
    <dbReference type="NCBI Taxonomy" id="563735"/>
    <lineage>
        <taxon>Bacteria</taxon>
        <taxon>Bacillati</taxon>
        <taxon>Bacillota</taxon>
        <taxon>Bacilli</taxon>
        <taxon>Bacillales</taxon>
        <taxon>Bacillaceae</taxon>
        <taxon>Gracilibacillus</taxon>
    </lineage>
</organism>
<gene>
    <name evidence="4" type="ORF">GH885_00340</name>
</gene>
<dbReference type="PANTHER" id="PTHR32027">
    <property type="entry name" value="CYTOSINE DEAMINASE"/>
    <property type="match status" value="1"/>
</dbReference>
<dbReference type="GO" id="GO:0016814">
    <property type="term" value="F:hydrolase activity, acting on carbon-nitrogen (but not peptide) bonds, in cyclic amidines"/>
    <property type="evidence" value="ECO:0007669"/>
    <property type="project" value="UniProtKB-ARBA"/>
</dbReference>
<dbReference type="InterPro" id="IPR032466">
    <property type="entry name" value="Metal_Hydrolase"/>
</dbReference>
<dbReference type="CDD" id="cd01293">
    <property type="entry name" value="Bact_CD"/>
    <property type="match status" value="1"/>
</dbReference>
<dbReference type="InterPro" id="IPR013108">
    <property type="entry name" value="Amidohydro_3"/>
</dbReference>
<feature type="domain" description="Amidohydrolase 3" evidence="3">
    <location>
        <begin position="106"/>
        <end position="397"/>
    </location>
</feature>
<dbReference type="Pfam" id="PF07969">
    <property type="entry name" value="Amidohydro_3"/>
    <property type="match status" value="1"/>
</dbReference>
<protein>
    <submittedName>
        <fullName evidence="4">Amidohydrolase family protein</fullName>
    </submittedName>
</protein>
<evidence type="ECO:0000313" key="4">
    <source>
        <dbReference type="EMBL" id="MRI64793.1"/>
    </source>
</evidence>
<sequence>MAQTLTLYNVQLPLIDKSKRYKITIKEGKYRSIDMQPERIDQTLTPFKQALQDLPNCSQIDLEGRIVLPSFVDIHTHLDKAFSLQAVPNKTGTLFEAIRNYSERAHLFTKEEIKQRVRREAIQSLSFGTTHIRSHVNFEMDTSVQLAIDNFQAVIEVKEELKDFIDIQIVPMFSKLFQRTDQEFAVIEEAIQLGVDGIGGAPHLMDFPAENIEIAMQLAIKHGKFVDLHVDENDDPAVCTIEELISKTAQYQLEGYVTAGHLCSLAAMEQMKADHIMEGMRRHQIHAVTLPGANMYLQGRQDSGIIRRGVTRIKELIGHGVSIATASDNVNDPFHPFGCGDMVQIGLLTAYAAHLASEEELLHVLKMMTTIPGRIYGLEHHDIKENAPANFVMTDAKDIYELFGTIAPTRYVFTKNRWLNGVKAEMMMSDKKLEALWNKTTEDSSLPI</sequence>
<comment type="caution">
    <text evidence="4">The sequence shown here is derived from an EMBL/GenBank/DDBJ whole genome shotgun (WGS) entry which is preliminary data.</text>
</comment>
<keyword evidence="1" id="KW-0479">Metal-binding</keyword>
<dbReference type="SUPFAM" id="SSF51556">
    <property type="entry name" value="Metallo-dependent hydrolases"/>
    <property type="match status" value="1"/>
</dbReference>
<dbReference type="EMBL" id="WJEE01000001">
    <property type="protein sequence ID" value="MRI64793.1"/>
    <property type="molecule type" value="Genomic_DNA"/>
</dbReference>
<evidence type="ECO:0000313" key="5">
    <source>
        <dbReference type="Proteomes" id="UP000435187"/>
    </source>
</evidence>
<dbReference type="Proteomes" id="UP000435187">
    <property type="component" value="Unassembled WGS sequence"/>
</dbReference>